<organism evidence="3 4">
    <name type="scientific">Actinocrinis puniceicyclus</name>
    <dbReference type="NCBI Taxonomy" id="977794"/>
    <lineage>
        <taxon>Bacteria</taxon>
        <taxon>Bacillati</taxon>
        <taxon>Actinomycetota</taxon>
        <taxon>Actinomycetes</taxon>
        <taxon>Catenulisporales</taxon>
        <taxon>Actinospicaceae</taxon>
        <taxon>Actinocrinis</taxon>
    </lineage>
</organism>
<dbReference type="EMBL" id="JAGSXH010000112">
    <property type="protein sequence ID" value="MBS2965981.1"/>
    <property type="molecule type" value="Genomic_DNA"/>
</dbReference>
<feature type="transmembrane region" description="Helical" evidence="2">
    <location>
        <begin position="406"/>
        <end position="428"/>
    </location>
</feature>
<dbReference type="RefSeq" id="WP_211470611.1">
    <property type="nucleotide sequence ID" value="NZ_JAGSXH010000112.1"/>
</dbReference>
<protein>
    <submittedName>
        <fullName evidence="3">Uncharacterized protein</fullName>
    </submittedName>
</protein>
<proteinExistence type="predicted"/>
<evidence type="ECO:0000313" key="4">
    <source>
        <dbReference type="Proteomes" id="UP000677913"/>
    </source>
</evidence>
<dbReference type="AlphaFoldDB" id="A0A8J7WP62"/>
<feature type="compositionally biased region" description="Low complexity" evidence="1">
    <location>
        <begin position="288"/>
        <end position="311"/>
    </location>
</feature>
<gene>
    <name evidence="3" type="ORF">KGA66_23245</name>
</gene>
<keyword evidence="2" id="KW-1133">Transmembrane helix</keyword>
<keyword evidence="2" id="KW-0812">Transmembrane</keyword>
<dbReference type="Proteomes" id="UP000677913">
    <property type="component" value="Unassembled WGS sequence"/>
</dbReference>
<keyword evidence="4" id="KW-1185">Reference proteome</keyword>
<evidence type="ECO:0000256" key="1">
    <source>
        <dbReference type="SAM" id="MobiDB-lite"/>
    </source>
</evidence>
<feature type="region of interest" description="Disordered" evidence="1">
    <location>
        <begin position="286"/>
        <end position="365"/>
    </location>
</feature>
<keyword evidence="2" id="KW-0472">Membrane</keyword>
<feature type="compositionally biased region" description="Polar residues" evidence="1">
    <location>
        <begin position="383"/>
        <end position="394"/>
    </location>
</feature>
<feature type="compositionally biased region" description="Low complexity" evidence="1">
    <location>
        <begin position="335"/>
        <end position="346"/>
    </location>
</feature>
<feature type="region of interest" description="Disordered" evidence="1">
    <location>
        <begin position="375"/>
        <end position="394"/>
    </location>
</feature>
<sequence length="429" mass="46477">MTAEPKSPFPRRVDRTLLGRLSKPMGSPGQCLAVYRLLDHPGWLFKQYRPEQLRQADELRLSRLIALPDKLTAADRRLLLGHTCWPQTQVLDGRVTIGVVLPEAPSHYFARLLVPGGTRERTALLLTQLASDEDAFERVGLTPPTLPQRLAACTGLIEIGDLLERNSLIYGDWGYKNVFWSQFDHSVYFIDIDACSFGPQPWVQSHGFTDPQTPEGRQVDTYTERFRCAIAVAACLTGTRKPAQAISGLAQLSADARVVRLAPVLKQIVGCAARCDRLPIGELRKALSTSSTPSPAATARPSPAPTAPTRSNDGTNIQGWVPVPPRPAGGQNPLPRQTSSTPRRSSNAPWPGAAPPDYRSASPVSTANAFTGTATVRTRTAGSGSAATRPLSTSALRRHQKRQLRITLLVSVLLLLMAAGITSLLVAVL</sequence>
<comment type="caution">
    <text evidence="3">The sequence shown here is derived from an EMBL/GenBank/DDBJ whole genome shotgun (WGS) entry which is preliminary data.</text>
</comment>
<evidence type="ECO:0000256" key="2">
    <source>
        <dbReference type="SAM" id="Phobius"/>
    </source>
</evidence>
<reference evidence="3" key="1">
    <citation type="submission" date="2021-04" db="EMBL/GenBank/DDBJ databases">
        <title>Genome based classification of Actinospica acidithermotolerans sp. nov., an actinobacterium isolated from an Indonesian hot spring.</title>
        <authorList>
            <person name="Kusuma A.B."/>
            <person name="Putra K.E."/>
            <person name="Nafisah S."/>
            <person name="Loh J."/>
            <person name="Nouioui I."/>
            <person name="Goodfellow M."/>
        </authorList>
    </citation>
    <scope>NUCLEOTIDE SEQUENCE</scope>
    <source>
        <strain evidence="3">DSM 45618</strain>
    </source>
</reference>
<name>A0A8J7WP62_9ACTN</name>
<accession>A0A8J7WP62</accession>
<evidence type="ECO:0000313" key="3">
    <source>
        <dbReference type="EMBL" id="MBS2965981.1"/>
    </source>
</evidence>